<dbReference type="Proteomes" id="UP001501822">
    <property type="component" value="Unassembled WGS sequence"/>
</dbReference>
<feature type="domain" description="DUF2399" evidence="1">
    <location>
        <begin position="181"/>
        <end position="322"/>
    </location>
</feature>
<name>A0ABP3HC57_9ACTN</name>
<gene>
    <name evidence="2" type="ORF">GCM10010151_65210</name>
</gene>
<dbReference type="EMBL" id="BAAABM010000066">
    <property type="protein sequence ID" value="GAA0366230.1"/>
    <property type="molecule type" value="Genomic_DNA"/>
</dbReference>
<evidence type="ECO:0000313" key="3">
    <source>
        <dbReference type="Proteomes" id="UP001501822"/>
    </source>
</evidence>
<evidence type="ECO:0000313" key="2">
    <source>
        <dbReference type="EMBL" id="GAA0366230.1"/>
    </source>
</evidence>
<keyword evidence="3" id="KW-1185">Reference proteome</keyword>
<comment type="caution">
    <text evidence="2">The sequence shown here is derived from an EMBL/GenBank/DDBJ whole genome shotgun (WGS) entry which is preliminary data.</text>
</comment>
<evidence type="ECO:0000259" key="1">
    <source>
        <dbReference type="Pfam" id="PF09664"/>
    </source>
</evidence>
<accession>A0ABP3HC57</accession>
<protein>
    <recommendedName>
        <fullName evidence="1">DUF2399 domain-containing protein</fullName>
    </recommendedName>
</protein>
<dbReference type="Pfam" id="PF09664">
    <property type="entry name" value="DUF2399"/>
    <property type="match status" value="1"/>
</dbReference>
<dbReference type="InterPro" id="IPR024465">
    <property type="entry name" value="DUF2399"/>
</dbReference>
<sequence>MTTTGAANGTGELSPRSERMAALLRGRKGRRVHLRDLWAILDEADPALATDARRRSVLAEVLEELDGARLLTRPHGDSYDRTEQPPLPRFVTLPARPAPAPAHHQVVWHHTLNWVPETRITPVQRNRLEAVDRWLKTARRDATPAPLRERSLEIFGDEKVLDRLLPTGLFGPGRLTLDLLVTYRAVVRFTSETVGPGDLLLVVENADTFDSLVHVLRDRPGHRVGAVGWGAGAAFEASVLSVARLPFPVAEVAYFADLDEKGLRIPANAAAIAAAEGLPAVRPATGLYGALLERARPQSGRRKLTATAADEVTAWLDPAHRAPARELLMAGQRAAQEAVGREYLTTTESWCADLRSR</sequence>
<organism evidence="2 3">
    <name type="scientific">Actinoallomurus spadix</name>
    <dbReference type="NCBI Taxonomy" id="79912"/>
    <lineage>
        <taxon>Bacteria</taxon>
        <taxon>Bacillati</taxon>
        <taxon>Actinomycetota</taxon>
        <taxon>Actinomycetes</taxon>
        <taxon>Streptosporangiales</taxon>
        <taxon>Thermomonosporaceae</taxon>
        <taxon>Actinoallomurus</taxon>
    </lineage>
</organism>
<proteinExistence type="predicted"/>
<reference evidence="3" key="1">
    <citation type="journal article" date="2019" name="Int. J. Syst. Evol. Microbiol.">
        <title>The Global Catalogue of Microorganisms (GCM) 10K type strain sequencing project: providing services to taxonomists for standard genome sequencing and annotation.</title>
        <authorList>
            <consortium name="The Broad Institute Genomics Platform"/>
            <consortium name="The Broad Institute Genome Sequencing Center for Infectious Disease"/>
            <person name="Wu L."/>
            <person name="Ma J."/>
        </authorList>
    </citation>
    <scope>NUCLEOTIDE SEQUENCE [LARGE SCALE GENOMIC DNA]</scope>
    <source>
        <strain evidence="3">JCM 3146</strain>
    </source>
</reference>